<comment type="caution">
    <text evidence="1">The sequence shown here is derived from an EMBL/GenBank/DDBJ whole genome shotgun (WGS) entry which is preliminary data.</text>
</comment>
<proteinExistence type="predicted"/>
<reference evidence="1" key="2">
    <citation type="journal article" date="2021" name="PeerJ">
        <title>Extensive microbial diversity within the chicken gut microbiome revealed by metagenomics and culture.</title>
        <authorList>
            <person name="Gilroy R."/>
            <person name="Ravi A."/>
            <person name="Getino M."/>
            <person name="Pursley I."/>
            <person name="Horton D.L."/>
            <person name="Alikhan N.F."/>
            <person name="Baker D."/>
            <person name="Gharbi K."/>
            <person name="Hall N."/>
            <person name="Watson M."/>
            <person name="Adriaenssens E.M."/>
            <person name="Foster-Nyarko E."/>
            <person name="Jarju S."/>
            <person name="Secka A."/>
            <person name="Antonio M."/>
            <person name="Oren A."/>
            <person name="Chaudhuri R.R."/>
            <person name="La Ragione R."/>
            <person name="Hildebrand F."/>
            <person name="Pallen M.J."/>
        </authorList>
    </citation>
    <scope>NUCLEOTIDE SEQUENCE</scope>
    <source>
        <strain evidence="1">E3-2379</strain>
    </source>
</reference>
<protein>
    <submittedName>
        <fullName evidence="1">Uncharacterized protein</fullName>
    </submittedName>
</protein>
<dbReference type="AlphaFoldDB" id="A0A9D9I0N0"/>
<feature type="non-terminal residue" evidence="1">
    <location>
        <position position="1"/>
    </location>
</feature>
<organism evidence="1 2">
    <name type="scientific">Candidatus Scybalomonas excrementavium</name>
    <dbReference type="NCBI Taxonomy" id="2840943"/>
    <lineage>
        <taxon>Bacteria</taxon>
        <taxon>Bacillati</taxon>
        <taxon>Bacillota</taxon>
        <taxon>Clostridia</taxon>
        <taxon>Lachnospirales</taxon>
        <taxon>Lachnospiraceae</taxon>
        <taxon>Lachnospiraceae incertae sedis</taxon>
        <taxon>Candidatus Scybalomonas</taxon>
    </lineage>
</organism>
<reference evidence="1" key="1">
    <citation type="submission" date="2020-10" db="EMBL/GenBank/DDBJ databases">
        <authorList>
            <person name="Gilroy R."/>
        </authorList>
    </citation>
    <scope>NUCLEOTIDE SEQUENCE</scope>
    <source>
        <strain evidence="1">E3-2379</strain>
    </source>
</reference>
<name>A0A9D9I0N0_9FIRM</name>
<evidence type="ECO:0000313" key="2">
    <source>
        <dbReference type="Proteomes" id="UP000823618"/>
    </source>
</evidence>
<gene>
    <name evidence="1" type="ORF">IAC13_07740</name>
</gene>
<accession>A0A9D9I0N0</accession>
<sequence length="52" mass="5941">IMRDAYENIMEDFVEDFSEVVSTSIIDEEDVTTNKEIDKASDDLDDLLADLI</sequence>
<dbReference type="EMBL" id="JADIML010000214">
    <property type="protein sequence ID" value="MBO8463806.1"/>
    <property type="molecule type" value="Genomic_DNA"/>
</dbReference>
<dbReference type="Proteomes" id="UP000823618">
    <property type="component" value="Unassembled WGS sequence"/>
</dbReference>
<evidence type="ECO:0000313" key="1">
    <source>
        <dbReference type="EMBL" id="MBO8463806.1"/>
    </source>
</evidence>